<dbReference type="GO" id="GO:0016020">
    <property type="term" value="C:membrane"/>
    <property type="evidence" value="ECO:0007669"/>
    <property type="project" value="UniProtKB-SubCell"/>
</dbReference>
<reference evidence="6 7" key="1">
    <citation type="journal article" date="2013" name="J. Microbiol.">
        <title>Mucilaginibacter ginsenosidivorax sp. nov., with ginsenoside converting activity isolated from sediment.</title>
        <authorList>
            <person name="Kim J.K."/>
            <person name="Choi T.E."/>
            <person name="Liu Q.M."/>
            <person name="Park H.Y."/>
            <person name="Yi T.H."/>
            <person name="Yoon M.H."/>
            <person name="Kim S.C."/>
            <person name="Im W.T."/>
        </authorList>
    </citation>
    <scope>NUCLEOTIDE SEQUENCE [LARGE SCALE GENOMIC DNA]</scope>
    <source>
        <strain evidence="6 7">KHI28</strain>
    </source>
</reference>
<feature type="transmembrane region" description="Helical" evidence="5">
    <location>
        <begin position="166"/>
        <end position="186"/>
    </location>
</feature>
<dbReference type="Pfam" id="PF07690">
    <property type="entry name" value="MFS_1"/>
    <property type="match status" value="1"/>
</dbReference>
<gene>
    <name evidence="6" type="ORF">FSB76_30655</name>
</gene>
<dbReference type="InterPro" id="IPR011701">
    <property type="entry name" value="MFS"/>
</dbReference>
<dbReference type="PANTHER" id="PTHR23514:SF13">
    <property type="entry name" value="INNER MEMBRANE PROTEIN YBJJ"/>
    <property type="match status" value="1"/>
</dbReference>
<organism evidence="6 7">
    <name type="scientific">Mucilaginibacter ginsenosidivorax</name>
    <dbReference type="NCBI Taxonomy" id="862126"/>
    <lineage>
        <taxon>Bacteria</taxon>
        <taxon>Pseudomonadati</taxon>
        <taxon>Bacteroidota</taxon>
        <taxon>Sphingobacteriia</taxon>
        <taxon>Sphingobacteriales</taxon>
        <taxon>Sphingobacteriaceae</taxon>
        <taxon>Mucilaginibacter</taxon>
    </lineage>
</organism>
<evidence type="ECO:0000313" key="6">
    <source>
        <dbReference type="EMBL" id="QEC80103.1"/>
    </source>
</evidence>
<comment type="subcellular location">
    <subcellularLocation>
        <location evidence="1">Membrane</location>
        <topology evidence="1">Multi-pass membrane protein</topology>
    </subcellularLocation>
</comment>
<keyword evidence="2 5" id="KW-0812">Transmembrane</keyword>
<accession>A0A5B8W8J9</accession>
<dbReference type="InterPro" id="IPR051788">
    <property type="entry name" value="MFS_Transporter"/>
</dbReference>
<keyword evidence="3 5" id="KW-1133">Transmembrane helix</keyword>
<feature type="transmembrane region" description="Helical" evidence="5">
    <location>
        <begin position="273"/>
        <end position="295"/>
    </location>
</feature>
<dbReference type="RefSeq" id="WP_147060339.1">
    <property type="nucleotide sequence ID" value="NZ_CP042437.1"/>
</dbReference>
<dbReference type="KEGG" id="mgk:FSB76_30655"/>
<protein>
    <submittedName>
        <fullName evidence="6">MFS transporter</fullName>
    </submittedName>
</protein>
<evidence type="ECO:0000256" key="2">
    <source>
        <dbReference type="ARBA" id="ARBA00022692"/>
    </source>
</evidence>
<feature type="transmembrane region" description="Helical" evidence="5">
    <location>
        <begin position="358"/>
        <end position="377"/>
    </location>
</feature>
<feature type="transmembrane region" description="Helical" evidence="5">
    <location>
        <begin position="331"/>
        <end position="352"/>
    </location>
</feature>
<dbReference type="OrthoDB" id="9809599at2"/>
<evidence type="ECO:0000256" key="1">
    <source>
        <dbReference type="ARBA" id="ARBA00004141"/>
    </source>
</evidence>
<dbReference type="Gene3D" id="1.20.1250.20">
    <property type="entry name" value="MFS general substrate transporter like domains"/>
    <property type="match status" value="2"/>
</dbReference>
<feature type="transmembrane region" description="Helical" evidence="5">
    <location>
        <begin position="12"/>
        <end position="28"/>
    </location>
</feature>
<evidence type="ECO:0000256" key="5">
    <source>
        <dbReference type="SAM" id="Phobius"/>
    </source>
</evidence>
<feature type="transmembrane region" description="Helical" evidence="5">
    <location>
        <begin position="48"/>
        <end position="66"/>
    </location>
</feature>
<feature type="transmembrane region" description="Helical" evidence="5">
    <location>
        <begin position="78"/>
        <end position="96"/>
    </location>
</feature>
<proteinExistence type="predicted"/>
<dbReference type="CDD" id="cd17393">
    <property type="entry name" value="MFS_MosC_like"/>
    <property type="match status" value="1"/>
</dbReference>
<keyword evidence="7" id="KW-1185">Reference proteome</keyword>
<dbReference type="PANTHER" id="PTHR23514">
    <property type="entry name" value="BYPASS OF STOP CODON PROTEIN 6"/>
    <property type="match status" value="1"/>
</dbReference>
<dbReference type="GO" id="GO:0022857">
    <property type="term" value="F:transmembrane transporter activity"/>
    <property type="evidence" value="ECO:0007669"/>
    <property type="project" value="InterPro"/>
</dbReference>
<dbReference type="SUPFAM" id="SSF103473">
    <property type="entry name" value="MFS general substrate transporter"/>
    <property type="match status" value="1"/>
</dbReference>
<evidence type="ECO:0000256" key="3">
    <source>
        <dbReference type="ARBA" id="ARBA00022989"/>
    </source>
</evidence>
<feature type="transmembrane region" description="Helical" evidence="5">
    <location>
        <begin position="245"/>
        <end position="261"/>
    </location>
</feature>
<dbReference type="InterPro" id="IPR036259">
    <property type="entry name" value="MFS_trans_sf"/>
</dbReference>
<feature type="transmembrane region" description="Helical" evidence="5">
    <location>
        <begin position="137"/>
        <end position="160"/>
    </location>
</feature>
<dbReference type="AlphaFoldDB" id="A0A5B8W8J9"/>
<evidence type="ECO:0000313" key="7">
    <source>
        <dbReference type="Proteomes" id="UP000321362"/>
    </source>
</evidence>
<keyword evidence="4 5" id="KW-0472">Membrane</keyword>
<evidence type="ECO:0000256" key="4">
    <source>
        <dbReference type="ARBA" id="ARBA00023136"/>
    </source>
</evidence>
<sequence length="390" mass="42554">MDNTSVANRAKLRTGISIFFFISGFGYSSWASRIPSLQQQLHLNDAELGVVLLSLPIGLMLTMPVTSKMLSYFSSRSIMFFGITAFTLLLCLPGFTAYMWQLILVLFFIGSMRNIIAITVNAQAVGVQAMYDKPIMVTFHGIWSLAGFAGAAVGYIMVYFNVAPTYHLIGVSVVLFILTLWFYPSTLEQAAYGQSSTTVFSFPDKDLLKFALIAFACMACENTMYDWSSIYFQKALHAPKATSTAAFVVYMFFMTLGRFTGDRIVAATSIKKVLNFSGIFILLGFLMAVLLPYIYTAFIGYAMVGLGISCVVPLVFSMAGRSKTLKSGQALAAISTVSYLGFLIIPPFVGFVAQAAGLRWAFGIVSGFGALIVMMVARIKEEVEAAEVLG</sequence>
<dbReference type="EMBL" id="CP042437">
    <property type="protein sequence ID" value="QEC80103.1"/>
    <property type="molecule type" value="Genomic_DNA"/>
</dbReference>
<name>A0A5B8W8J9_9SPHI</name>
<feature type="transmembrane region" description="Helical" evidence="5">
    <location>
        <begin position="301"/>
        <end position="319"/>
    </location>
</feature>
<dbReference type="Proteomes" id="UP000321362">
    <property type="component" value="Chromosome"/>
</dbReference>